<sequence>MYIGSVYTETLGLALDAAANAHLFEAAPEMLAACESHGMSCGLVHDGPELLELAADYLEGVGMHGLVPCLRIKAALERAAIAKAEPD</sequence>
<proteinExistence type="predicted"/>
<reference evidence="1" key="1">
    <citation type="submission" date="2020-03" db="EMBL/GenBank/DDBJ databases">
        <title>The deep terrestrial virosphere.</title>
        <authorList>
            <person name="Holmfeldt K."/>
            <person name="Nilsson E."/>
            <person name="Simone D."/>
            <person name="Lopez-Fernandez M."/>
            <person name="Wu X."/>
            <person name="de Brujin I."/>
            <person name="Lundin D."/>
            <person name="Andersson A."/>
            <person name="Bertilsson S."/>
            <person name="Dopson M."/>
        </authorList>
    </citation>
    <scope>NUCLEOTIDE SEQUENCE</scope>
    <source>
        <strain evidence="1">MM171A02020</strain>
    </source>
</reference>
<name>A0A6M3LSC9_9ZZZZ</name>
<organism evidence="1">
    <name type="scientific">viral metagenome</name>
    <dbReference type="NCBI Taxonomy" id="1070528"/>
    <lineage>
        <taxon>unclassified sequences</taxon>
        <taxon>metagenomes</taxon>
        <taxon>organismal metagenomes</taxon>
    </lineage>
</organism>
<protein>
    <submittedName>
        <fullName evidence="1">Uncharacterized protein</fullName>
    </submittedName>
</protein>
<evidence type="ECO:0000313" key="1">
    <source>
        <dbReference type="EMBL" id="QJA98286.1"/>
    </source>
</evidence>
<accession>A0A6M3LSC9</accession>
<dbReference type="AlphaFoldDB" id="A0A6M3LSC9"/>
<gene>
    <name evidence="1" type="ORF">MM171A02020_0008</name>
</gene>
<dbReference type="EMBL" id="MT143568">
    <property type="protein sequence ID" value="QJA98286.1"/>
    <property type="molecule type" value="Genomic_DNA"/>
</dbReference>